<dbReference type="PROSITE" id="PS51450">
    <property type="entry name" value="LRR"/>
    <property type="match status" value="2"/>
</dbReference>
<dbReference type="EMBL" id="CATOUU010000698">
    <property type="protein sequence ID" value="CAI9942150.1"/>
    <property type="molecule type" value="Genomic_DNA"/>
</dbReference>
<dbReference type="Pfam" id="PF13855">
    <property type="entry name" value="LRR_8"/>
    <property type="match status" value="1"/>
</dbReference>
<dbReference type="InterPro" id="IPR001611">
    <property type="entry name" value="Leu-rich_rpt"/>
</dbReference>
<protein>
    <submittedName>
        <fullName evidence="3">Leucine-rich repeat-containing protein</fullName>
    </submittedName>
    <submittedName>
        <fullName evidence="4">Leucine-rich_repeat-containing protein</fullName>
    </submittedName>
</protein>
<dbReference type="GO" id="GO:0005737">
    <property type="term" value="C:cytoplasm"/>
    <property type="evidence" value="ECO:0007669"/>
    <property type="project" value="TreeGrafter"/>
</dbReference>
<dbReference type="InterPro" id="IPR032675">
    <property type="entry name" value="LRR_dom_sf"/>
</dbReference>
<dbReference type="PANTHER" id="PTHR15454">
    <property type="entry name" value="NISCHARIN RELATED"/>
    <property type="match status" value="1"/>
</dbReference>
<accession>A0AA86PLB2</accession>
<evidence type="ECO:0000256" key="1">
    <source>
        <dbReference type="ARBA" id="ARBA00022614"/>
    </source>
</evidence>
<dbReference type="Proteomes" id="UP001642409">
    <property type="component" value="Unassembled WGS sequence"/>
</dbReference>
<keyword evidence="1" id="KW-0433">Leucine-rich repeat</keyword>
<evidence type="ECO:0000313" key="3">
    <source>
        <dbReference type="EMBL" id="CAI9942150.1"/>
    </source>
</evidence>
<reference evidence="4 5" key="2">
    <citation type="submission" date="2024-07" db="EMBL/GenBank/DDBJ databases">
        <authorList>
            <person name="Akdeniz Z."/>
        </authorList>
    </citation>
    <scope>NUCLEOTIDE SEQUENCE [LARGE SCALE GENOMIC DNA]</scope>
</reference>
<dbReference type="Gene3D" id="3.80.10.10">
    <property type="entry name" value="Ribonuclease Inhibitor"/>
    <property type="match status" value="1"/>
</dbReference>
<proteinExistence type="predicted"/>
<gene>
    <name evidence="3" type="ORF">HINF_LOCUS29795</name>
    <name evidence="4" type="ORF">HINF_LOCUS52109</name>
</gene>
<reference evidence="3" key="1">
    <citation type="submission" date="2023-06" db="EMBL/GenBank/DDBJ databases">
        <authorList>
            <person name="Kurt Z."/>
        </authorList>
    </citation>
    <scope>NUCLEOTIDE SEQUENCE</scope>
</reference>
<comment type="caution">
    <text evidence="3">The sequence shown here is derived from an EMBL/GenBank/DDBJ whole genome shotgun (WGS) entry which is preliminary data.</text>
</comment>
<dbReference type="EMBL" id="CAXDID020000258">
    <property type="protein sequence ID" value="CAL6065999.1"/>
    <property type="molecule type" value="Genomic_DNA"/>
</dbReference>
<dbReference type="SUPFAM" id="SSF52058">
    <property type="entry name" value="L domain-like"/>
    <property type="match status" value="1"/>
</dbReference>
<evidence type="ECO:0000256" key="2">
    <source>
        <dbReference type="ARBA" id="ARBA00022737"/>
    </source>
</evidence>
<dbReference type="AlphaFoldDB" id="A0AA86PLB2"/>
<organism evidence="3">
    <name type="scientific">Hexamita inflata</name>
    <dbReference type="NCBI Taxonomy" id="28002"/>
    <lineage>
        <taxon>Eukaryota</taxon>
        <taxon>Metamonada</taxon>
        <taxon>Diplomonadida</taxon>
        <taxon>Hexamitidae</taxon>
        <taxon>Hexamitinae</taxon>
        <taxon>Hexamita</taxon>
    </lineage>
</organism>
<dbReference type="PANTHER" id="PTHR15454:SF56">
    <property type="entry name" value="PROTEIN PHOSPHATASE 1 REGULATORY SUBUNIT 7-RELATED"/>
    <property type="match status" value="1"/>
</dbReference>
<sequence length="550" mass="64311">MYSNFVSIRRLIEKSNLQSDPRTTKDIEFLNEQYTSKYCENFMQRKGYGTIKCLDASDAMLEDGETNIIHLANLMFLNLAINEFSTPTSLTSHLSKLIYLDLSQNRLLSLGTSQFWSNFKYLQYLNVANNNITTFDDFNCLQGNTYLTQLDMHGNPVCKNAALQIFVASNLTQIIIYNNNLNSGLLASNFAQNYINSQFYQIKFDEQCVFCTDFQIILQKHLFHLRQILKFQAQTCPVTIIQRYIRGFRTRQFLLNSTLNYNEKILVIQKIFKMLIIRRVYKPIYSQKMKNKVWAQTIIKNAWRNYKIWKLKVIIVATKIKMSNAALTIINKMKKYNHERRKLSNLCKINSSQMQQPKLQKGLRNMSSFLMAQTQETSDFKLEILIAKDMSTEETAKILIQNLIQQLNQEICLRLIQSGVSVKPITQATISFKQTNIQFITRTDSNIIVAQRNYKTYRQATEQMWLEMDKQFVKVNSKLRKYLKQSTDQLPGSIRHQIWSNLGQMELPNQTVKSHHILAEHSLNPFFIMCTINHKEIAASIYYSALYQIL</sequence>
<evidence type="ECO:0000313" key="4">
    <source>
        <dbReference type="EMBL" id="CAL6065999.1"/>
    </source>
</evidence>
<name>A0AA86PLB2_9EUKA</name>
<keyword evidence="5" id="KW-1185">Reference proteome</keyword>
<keyword evidence="2" id="KW-0677">Repeat</keyword>
<evidence type="ECO:0000313" key="5">
    <source>
        <dbReference type="Proteomes" id="UP001642409"/>
    </source>
</evidence>